<dbReference type="AlphaFoldDB" id="A0A8C4RJZ1"/>
<dbReference type="PROSITE" id="PS50804">
    <property type="entry name" value="SCAN_BOX"/>
    <property type="match status" value="1"/>
</dbReference>
<dbReference type="SUPFAM" id="SSF47353">
    <property type="entry name" value="Retrovirus capsid dimerization domain-like"/>
    <property type="match status" value="1"/>
</dbReference>
<dbReference type="Ensembl" id="ENSECRT00000001724.1">
    <property type="protein sequence ID" value="ENSECRP00000001701.1"/>
    <property type="gene ID" value="ENSECRG00000001197.1"/>
</dbReference>
<dbReference type="Gene3D" id="1.10.4020.10">
    <property type="entry name" value="DNA breaking-rejoining enzymes"/>
    <property type="match status" value="1"/>
</dbReference>
<dbReference type="Pfam" id="PF02023">
    <property type="entry name" value="SCAN"/>
    <property type="match status" value="1"/>
</dbReference>
<dbReference type="GeneTree" id="ENSGT00980000202087"/>
<accession>A0A8C4RJZ1</accession>
<reference evidence="2" key="1">
    <citation type="submission" date="2021-06" db="EMBL/GenBank/DDBJ databases">
        <authorList>
            <consortium name="Wellcome Sanger Institute Data Sharing"/>
        </authorList>
    </citation>
    <scope>NUCLEOTIDE SEQUENCE [LARGE SCALE GENOMIC DNA]</scope>
</reference>
<name>A0A8C4RJZ1_ERPCA</name>
<dbReference type="InterPro" id="IPR003309">
    <property type="entry name" value="SCAN_dom"/>
</dbReference>
<evidence type="ECO:0000313" key="2">
    <source>
        <dbReference type="Ensembl" id="ENSECRP00000001701.1"/>
    </source>
</evidence>
<reference evidence="2" key="3">
    <citation type="submission" date="2025-09" db="UniProtKB">
        <authorList>
            <consortium name="Ensembl"/>
        </authorList>
    </citation>
    <scope>IDENTIFICATION</scope>
</reference>
<proteinExistence type="predicted"/>
<feature type="domain" description="SCAN box" evidence="1">
    <location>
        <begin position="46"/>
        <end position="95"/>
    </location>
</feature>
<protein>
    <recommendedName>
        <fullName evidence="1">SCAN box domain-containing protein</fullName>
    </recommendedName>
</protein>
<dbReference type="InterPro" id="IPR038269">
    <property type="entry name" value="SCAN_sf"/>
</dbReference>
<dbReference type="Proteomes" id="UP000694620">
    <property type="component" value="Chromosome 1"/>
</dbReference>
<evidence type="ECO:0000313" key="3">
    <source>
        <dbReference type="Proteomes" id="UP000694620"/>
    </source>
</evidence>
<reference evidence="2" key="2">
    <citation type="submission" date="2025-08" db="UniProtKB">
        <authorList>
            <consortium name="Ensembl"/>
        </authorList>
    </citation>
    <scope>IDENTIFICATION</scope>
</reference>
<sequence>VGVAMHCISACSITLSKKKSTYYTVQPGVKHVRLGGIYEVWGKVGRWLRPDVNSAQHMAELLTCESFINALPKKLAQQVCKQEVTSMDNLIEVVERHWAVCKSDGSQWSSRQSRQVRIPYSEPTRLPSEVSA</sequence>
<organism evidence="2 3">
    <name type="scientific">Erpetoichthys calabaricus</name>
    <name type="common">Rope fish</name>
    <name type="synonym">Calamoichthys calabaricus</name>
    <dbReference type="NCBI Taxonomy" id="27687"/>
    <lineage>
        <taxon>Eukaryota</taxon>
        <taxon>Metazoa</taxon>
        <taxon>Chordata</taxon>
        <taxon>Craniata</taxon>
        <taxon>Vertebrata</taxon>
        <taxon>Euteleostomi</taxon>
        <taxon>Actinopterygii</taxon>
        <taxon>Polypteriformes</taxon>
        <taxon>Polypteridae</taxon>
        <taxon>Erpetoichthys</taxon>
    </lineage>
</organism>
<keyword evidence="3" id="KW-1185">Reference proteome</keyword>
<evidence type="ECO:0000259" key="1">
    <source>
        <dbReference type="PROSITE" id="PS50804"/>
    </source>
</evidence>